<reference evidence="2 3" key="1">
    <citation type="submission" date="2021-09" db="EMBL/GenBank/DDBJ databases">
        <title>Genomic insights and catalytic innovation underlie evolution of tropane alkaloids biosynthesis.</title>
        <authorList>
            <person name="Wang Y.-J."/>
            <person name="Tian T."/>
            <person name="Huang J.-P."/>
            <person name="Huang S.-X."/>
        </authorList>
    </citation>
    <scope>NUCLEOTIDE SEQUENCE [LARGE SCALE GENOMIC DNA]</scope>
    <source>
        <strain evidence="2">KIB-2018</strain>
        <tissue evidence="2">Leaf</tissue>
    </source>
</reference>
<evidence type="ECO:0000313" key="2">
    <source>
        <dbReference type="EMBL" id="KAJ8759030.1"/>
    </source>
</evidence>
<dbReference type="PANTHER" id="PTHR33710">
    <property type="entry name" value="BNAC02G09200D PROTEIN"/>
    <property type="match status" value="1"/>
</dbReference>
<evidence type="ECO:0000313" key="3">
    <source>
        <dbReference type="Proteomes" id="UP001159364"/>
    </source>
</evidence>
<dbReference type="EMBL" id="JAIWQS010000007">
    <property type="protein sequence ID" value="KAJ8759030.1"/>
    <property type="molecule type" value="Genomic_DNA"/>
</dbReference>
<evidence type="ECO:0000256" key="1">
    <source>
        <dbReference type="SAM" id="MobiDB-lite"/>
    </source>
</evidence>
<gene>
    <name evidence="2" type="ORF">K2173_003268</name>
</gene>
<keyword evidence="3" id="KW-1185">Reference proteome</keyword>
<accession>A0AAV8SYE7</accession>
<feature type="region of interest" description="Disordered" evidence="1">
    <location>
        <begin position="127"/>
        <end position="164"/>
    </location>
</feature>
<dbReference type="Proteomes" id="UP001159364">
    <property type="component" value="Linkage Group LG07"/>
</dbReference>
<protein>
    <recommendedName>
        <fullName evidence="4">Reverse transcriptase</fullName>
    </recommendedName>
</protein>
<dbReference type="InterPro" id="IPR036691">
    <property type="entry name" value="Endo/exonu/phosph_ase_sf"/>
</dbReference>
<organism evidence="2 3">
    <name type="scientific">Erythroxylum novogranatense</name>
    <dbReference type="NCBI Taxonomy" id="1862640"/>
    <lineage>
        <taxon>Eukaryota</taxon>
        <taxon>Viridiplantae</taxon>
        <taxon>Streptophyta</taxon>
        <taxon>Embryophyta</taxon>
        <taxon>Tracheophyta</taxon>
        <taxon>Spermatophyta</taxon>
        <taxon>Magnoliopsida</taxon>
        <taxon>eudicotyledons</taxon>
        <taxon>Gunneridae</taxon>
        <taxon>Pentapetalae</taxon>
        <taxon>rosids</taxon>
        <taxon>fabids</taxon>
        <taxon>Malpighiales</taxon>
        <taxon>Erythroxylaceae</taxon>
        <taxon>Erythroxylum</taxon>
    </lineage>
</organism>
<evidence type="ECO:0008006" key="4">
    <source>
        <dbReference type="Google" id="ProtNLM"/>
    </source>
</evidence>
<dbReference type="PANTHER" id="PTHR33710:SF77">
    <property type="entry name" value="DNASE I-LIKE SUPERFAMILY PROTEIN"/>
    <property type="match status" value="1"/>
</dbReference>
<name>A0AAV8SYE7_9ROSI</name>
<dbReference type="SUPFAM" id="SSF56219">
    <property type="entry name" value="DNase I-like"/>
    <property type="match status" value="1"/>
</dbReference>
<sequence>MASGIGRPFRVDLNTLLATKGQFARVCVEVDLARSLIGKIWLEGDCYNVVSSICFSCGIYSHGVLNCPLLAPPPPPPPTHNGDDGDFIGDVQLAQMESNHNSNSNRFAALSGKEDFYGPEMGDFAMGSNLETSNRKKDSSLSRNKGKQIITRHQGPSKPKTSGAIVIGKTRDSFTGPSVMGKDITFKHSLTIHMDHALIKEVAQVMQKTFTSKIKFNPPNLINMDVVPMGEHTSDPPDIEVLASQEEEIIPETIMEATIAGFLSQGDAISISGQWVCSVAYASPVESIKDDLWKHLLEVGDSISLPWLVFRDFNVYLQLSEKRGGVLQYYRAARFQAQVDSCALLDLGFKGQPFTYAGKCHGFFTTHVRLDRDFSNDAWRILFPEALVIHLPRIISDHNPILVKLYNLVPDRRRLDSRILTILKLLRMLGVRFRTQ</sequence>
<dbReference type="Gene3D" id="3.60.10.10">
    <property type="entry name" value="Endonuclease/exonuclease/phosphatase"/>
    <property type="match status" value="1"/>
</dbReference>
<proteinExistence type="predicted"/>
<dbReference type="AlphaFoldDB" id="A0AAV8SYE7"/>
<comment type="caution">
    <text evidence="2">The sequence shown here is derived from an EMBL/GenBank/DDBJ whole genome shotgun (WGS) entry which is preliminary data.</text>
</comment>